<dbReference type="RefSeq" id="WP_166352913.1">
    <property type="nucleotide sequence ID" value="NZ_CP088280.1"/>
</dbReference>
<reference evidence="2 3" key="1">
    <citation type="journal article" date="2017" name="Syst. Appl. Microbiol.">
        <title>Soybeans inoculated with root zone soils of Canadian native legumes harbour diverse and novel Bradyrhizobium spp. that possess agricultural potential.</title>
        <authorList>
            <person name="Bromfield E.S.P."/>
            <person name="Cloutier S."/>
            <person name="Tambong J.T."/>
            <person name="Tran Thi T.V."/>
        </authorList>
    </citation>
    <scope>NUCLEOTIDE SEQUENCE [LARGE SCALE GENOMIC DNA]</scope>
    <source>
        <strain evidence="2 3">323S2</strain>
    </source>
</reference>
<dbReference type="Proteomes" id="UP000564836">
    <property type="component" value="Chromosome"/>
</dbReference>
<protein>
    <submittedName>
        <fullName evidence="1">Uncharacterized protein</fullName>
    </submittedName>
</protein>
<dbReference type="AlphaFoldDB" id="A0A7Z0TUN3"/>
<dbReference type="EMBL" id="CP088280">
    <property type="protein sequence ID" value="UGX98753.1"/>
    <property type="molecule type" value="Genomic_DNA"/>
</dbReference>
<evidence type="ECO:0000313" key="2">
    <source>
        <dbReference type="EMBL" id="UGX98753.1"/>
    </source>
</evidence>
<accession>A0A7Z0TUN3</accession>
<reference evidence="1" key="2">
    <citation type="submission" date="2020-06" db="EMBL/GenBank/DDBJ databases">
        <title>Whole Genome Sequence of Bradyrhizobium sp. Strain 323S2.</title>
        <authorList>
            <person name="Bromfield E.S.P."/>
        </authorList>
    </citation>
    <scope>NUCLEOTIDE SEQUENCE [LARGE SCALE GENOMIC DNA]</scope>
    <source>
        <strain evidence="1">323S2</strain>
    </source>
</reference>
<proteinExistence type="predicted"/>
<evidence type="ECO:0000313" key="1">
    <source>
        <dbReference type="EMBL" id="NYY94399.1"/>
    </source>
</evidence>
<dbReference type="EMBL" id="JACBFH010000001">
    <property type="protein sequence ID" value="NYY94399.1"/>
    <property type="molecule type" value="Genomic_DNA"/>
</dbReference>
<gene>
    <name evidence="2" type="ORF">G6321_00028015</name>
    <name evidence="1" type="ORF">G6321_40220</name>
</gene>
<evidence type="ECO:0000313" key="3">
    <source>
        <dbReference type="Proteomes" id="UP000564836"/>
    </source>
</evidence>
<sequence>MADGVSVLSSMLIYSAVAGRIERADLIKVVELAWNELEPIYNEMLEDIEDGPPRGEDYQIEISPEVQAAMEKDPKMKEAVTDMIARLRQGFDRVASGEFDSADEAMAAMGHERVEMEDLPTEVRRAFEAHRRRKLDG</sequence>
<name>A0A7Z0TUN3_9BRAD</name>
<reference evidence="2 3" key="3">
    <citation type="journal article" date="2022" name="Int. J. Syst. Evol. Microbiol.">
        <title>Strains of Bradyrhizobium barranii sp. nov. associated with legumes native to Canada are symbionts of soybeans and belong to different subspecies (subsp. barranii subsp. nov. and subsp. apii subsp. nov.) and symbiovars (sv. glycinearum and sv. septentrionale).</title>
        <authorList>
            <person name="Bromfield E.S.P."/>
            <person name="Cloutier S."/>
            <person name="Wasai-Hara S."/>
            <person name="Minamisawa K."/>
        </authorList>
    </citation>
    <scope>NUCLEOTIDE SEQUENCE [LARGE SCALE GENOMIC DNA]</scope>
    <source>
        <strain evidence="2 3">323S2</strain>
    </source>
</reference>
<organism evidence="1">
    <name type="scientific">Bradyrhizobium barranii subsp. barranii</name>
    <dbReference type="NCBI Taxonomy" id="2823807"/>
    <lineage>
        <taxon>Bacteria</taxon>
        <taxon>Pseudomonadati</taxon>
        <taxon>Pseudomonadota</taxon>
        <taxon>Alphaproteobacteria</taxon>
        <taxon>Hyphomicrobiales</taxon>
        <taxon>Nitrobacteraceae</taxon>
        <taxon>Bradyrhizobium</taxon>
        <taxon>Bradyrhizobium barranii</taxon>
    </lineage>
</organism>